<sequence>MEASESFDCRICLQPLSKKEALKPCNCSGSQAYVHRDCLKEWIVIRGYNRCNVCKSEYTGIELKKTPKSFIAWIQEEPEGLGLILVGFLVFGFLFYVLLIGYSQFFTSQGIVANVWRIILIVLVSFFTLLTRDAFRDKSDADAECDAEYDTEK</sequence>
<dbReference type="InterPro" id="IPR001841">
    <property type="entry name" value="Znf_RING"/>
</dbReference>
<evidence type="ECO:0000256" key="6">
    <source>
        <dbReference type="ARBA" id="ARBA00022786"/>
    </source>
</evidence>
<evidence type="ECO:0000259" key="12">
    <source>
        <dbReference type="PROSITE" id="PS50089"/>
    </source>
</evidence>
<keyword evidence="2" id="KW-0808">Transferase</keyword>
<feature type="transmembrane region" description="Helical" evidence="11">
    <location>
        <begin position="81"/>
        <end position="105"/>
    </location>
</feature>
<accession>A0A3S4RFA7</accession>
<dbReference type="CDD" id="cd16495">
    <property type="entry name" value="RING_CH-C4HC3_MARCH"/>
    <property type="match status" value="1"/>
</dbReference>
<dbReference type="PROSITE" id="PS50089">
    <property type="entry name" value="ZF_RING_2"/>
    <property type="match status" value="1"/>
</dbReference>
<dbReference type="PANTHER" id="PTHR46065:SF3">
    <property type="entry name" value="FI20425P1"/>
    <property type="match status" value="1"/>
</dbReference>
<feature type="transmembrane region" description="Helical" evidence="11">
    <location>
        <begin position="111"/>
        <end position="130"/>
    </location>
</feature>
<name>A0A3S4RFA7_9ACAR</name>
<proteinExistence type="predicted"/>
<keyword evidence="8 11" id="KW-1133">Transmembrane helix</keyword>
<dbReference type="EMBL" id="NCKU01000443">
    <property type="protein sequence ID" value="RWS15499.1"/>
    <property type="molecule type" value="Genomic_DNA"/>
</dbReference>
<dbReference type="SMART" id="SM00744">
    <property type="entry name" value="RINGv"/>
    <property type="match status" value="1"/>
</dbReference>
<dbReference type="SUPFAM" id="SSF57850">
    <property type="entry name" value="RING/U-box"/>
    <property type="match status" value="1"/>
</dbReference>
<evidence type="ECO:0000256" key="11">
    <source>
        <dbReference type="SAM" id="Phobius"/>
    </source>
</evidence>
<dbReference type="OrthoDB" id="6495498at2759"/>
<dbReference type="InterPro" id="IPR013083">
    <property type="entry name" value="Znf_RING/FYVE/PHD"/>
</dbReference>
<keyword evidence="5 10" id="KW-0863">Zinc-finger</keyword>
<evidence type="ECO:0000256" key="7">
    <source>
        <dbReference type="ARBA" id="ARBA00022833"/>
    </source>
</evidence>
<dbReference type="InterPro" id="IPR011016">
    <property type="entry name" value="Znf_RING-CH"/>
</dbReference>
<evidence type="ECO:0000313" key="16">
    <source>
        <dbReference type="EMBL" id="RWS15511.1"/>
    </source>
</evidence>
<feature type="domain" description="RING-CH-type" evidence="13">
    <location>
        <begin position="1"/>
        <end position="61"/>
    </location>
</feature>
<keyword evidence="6" id="KW-0833">Ubl conjugation pathway</keyword>
<evidence type="ECO:0000256" key="4">
    <source>
        <dbReference type="ARBA" id="ARBA00022723"/>
    </source>
</evidence>
<comment type="caution">
    <text evidence="14">The sequence shown here is derived from an EMBL/GenBank/DDBJ whole genome shotgun (WGS) entry which is preliminary data.</text>
</comment>
<comment type="subcellular location">
    <subcellularLocation>
        <location evidence="1">Membrane</location>
        <topology evidence="1">Multi-pass membrane protein</topology>
    </subcellularLocation>
</comment>
<dbReference type="Proteomes" id="UP000285301">
    <property type="component" value="Unassembled WGS sequence"/>
</dbReference>
<dbReference type="Gene3D" id="3.30.40.10">
    <property type="entry name" value="Zinc/RING finger domain, C3HC4 (zinc finger)"/>
    <property type="match status" value="1"/>
</dbReference>
<evidence type="ECO:0000259" key="13">
    <source>
        <dbReference type="PROSITE" id="PS51292"/>
    </source>
</evidence>
<keyword evidence="4" id="KW-0479">Metal-binding</keyword>
<dbReference type="EMBL" id="NCKU01000442">
    <property type="protein sequence ID" value="RWS15511.1"/>
    <property type="molecule type" value="Genomic_DNA"/>
</dbReference>
<keyword evidence="7" id="KW-0862">Zinc</keyword>
<dbReference type="PANTHER" id="PTHR46065">
    <property type="entry name" value="E3 UBIQUITIN-PROTEIN LIGASE MARCH 2/3 FAMILY MEMBER"/>
    <property type="match status" value="1"/>
</dbReference>
<dbReference type="GO" id="GO:0008270">
    <property type="term" value="F:zinc ion binding"/>
    <property type="evidence" value="ECO:0007669"/>
    <property type="project" value="UniProtKB-KW"/>
</dbReference>
<evidence type="ECO:0000256" key="10">
    <source>
        <dbReference type="PROSITE-ProRule" id="PRU00175"/>
    </source>
</evidence>
<dbReference type="EMBL" id="NCKU01000444">
    <property type="protein sequence ID" value="RWS15485.1"/>
    <property type="molecule type" value="Genomic_DNA"/>
</dbReference>
<reference evidence="14 17" key="1">
    <citation type="journal article" date="2018" name="Gigascience">
        <title>Genomes of trombidid mites reveal novel predicted allergens and laterally-transferred genes associated with secondary metabolism.</title>
        <authorList>
            <person name="Dong X."/>
            <person name="Chaisiri K."/>
            <person name="Xia D."/>
            <person name="Armstrong S.D."/>
            <person name="Fang Y."/>
            <person name="Donnelly M.J."/>
            <person name="Kadowaki T."/>
            <person name="McGarry J.W."/>
            <person name="Darby A.C."/>
            <person name="Makepeace B.L."/>
        </authorList>
    </citation>
    <scope>NUCLEOTIDE SEQUENCE [LARGE SCALE GENOMIC DNA]</scope>
    <source>
        <strain evidence="14">UoL-WK</strain>
    </source>
</reference>
<evidence type="ECO:0000256" key="8">
    <source>
        <dbReference type="ARBA" id="ARBA00022989"/>
    </source>
</evidence>
<dbReference type="Pfam" id="PF12906">
    <property type="entry name" value="RINGv"/>
    <property type="match status" value="1"/>
</dbReference>
<dbReference type="GO" id="GO:0016740">
    <property type="term" value="F:transferase activity"/>
    <property type="evidence" value="ECO:0007669"/>
    <property type="project" value="UniProtKB-KW"/>
</dbReference>
<evidence type="ECO:0000256" key="3">
    <source>
        <dbReference type="ARBA" id="ARBA00022692"/>
    </source>
</evidence>
<protein>
    <submittedName>
        <fullName evidence="14">E3 ubiquitin-protein ligase MARCH3-like protein</fullName>
    </submittedName>
</protein>
<evidence type="ECO:0000313" key="15">
    <source>
        <dbReference type="EMBL" id="RWS15499.1"/>
    </source>
</evidence>
<gene>
    <name evidence="14" type="ORF">B4U79_00303</name>
    <name evidence="15" type="ORF">B4U79_01888</name>
    <name evidence="16" type="ORF">B4U79_15286</name>
</gene>
<organism evidence="14 17">
    <name type="scientific">Dinothrombium tinctorium</name>
    <dbReference type="NCBI Taxonomy" id="1965070"/>
    <lineage>
        <taxon>Eukaryota</taxon>
        <taxon>Metazoa</taxon>
        <taxon>Ecdysozoa</taxon>
        <taxon>Arthropoda</taxon>
        <taxon>Chelicerata</taxon>
        <taxon>Arachnida</taxon>
        <taxon>Acari</taxon>
        <taxon>Acariformes</taxon>
        <taxon>Trombidiformes</taxon>
        <taxon>Prostigmata</taxon>
        <taxon>Anystina</taxon>
        <taxon>Parasitengona</taxon>
        <taxon>Trombidioidea</taxon>
        <taxon>Trombidiidae</taxon>
        <taxon>Dinothrombium</taxon>
    </lineage>
</organism>
<evidence type="ECO:0000256" key="2">
    <source>
        <dbReference type="ARBA" id="ARBA00022679"/>
    </source>
</evidence>
<evidence type="ECO:0000256" key="1">
    <source>
        <dbReference type="ARBA" id="ARBA00004141"/>
    </source>
</evidence>
<dbReference type="STRING" id="1965070.A0A3S4RFA7"/>
<evidence type="ECO:0000256" key="5">
    <source>
        <dbReference type="ARBA" id="ARBA00022771"/>
    </source>
</evidence>
<evidence type="ECO:0000256" key="9">
    <source>
        <dbReference type="ARBA" id="ARBA00023136"/>
    </source>
</evidence>
<keyword evidence="17" id="KW-1185">Reference proteome</keyword>
<keyword evidence="3 11" id="KW-0812">Transmembrane</keyword>
<reference evidence="14" key="2">
    <citation type="submission" date="2018-11" db="EMBL/GenBank/DDBJ databases">
        <title>Trombidioid mite genomics.</title>
        <authorList>
            <person name="Dong X."/>
        </authorList>
    </citation>
    <scope>NUCLEOTIDE SEQUENCE</scope>
    <source>
        <strain evidence="14">UoL-WK</strain>
    </source>
</reference>
<dbReference type="AlphaFoldDB" id="A0A3S4RFA7"/>
<evidence type="ECO:0000313" key="14">
    <source>
        <dbReference type="EMBL" id="RWS15485.1"/>
    </source>
</evidence>
<feature type="domain" description="RING-type" evidence="12">
    <location>
        <begin position="9"/>
        <end position="55"/>
    </location>
</feature>
<dbReference type="GO" id="GO:0016020">
    <property type="term" value="C:membrane"/>
    <property type="evidence" value="ECO:0007669"/>
    <property type="project" value="UniProtKB-SubCell"/>
</dbReference>
<evidence type="ECO:0000313" key="17">
    <source>
        <dbReference type="Proteomes" id="UP000285301"/>
    </source>
</evidence>
<dbReference type="PROSITE" id="PS51292">
    <property type="entry name" value="ZF_RING_CH"/>
    <property type="match status" value="1"/>
</dbReference>
<keyword evidence="9 11" id="KW-0472">Membrane</keyword>